<dbReference type="SUPFAM" id="SSF51735">
    <property type="entry name" value="NAD(P)-binding Rossmann-fold domains"/>
    <property type="match status" value="1"/>
</dbReference>
<evidence type="ECO:0000313" key="4">
    <source>
        <dbReference type="EMBL" id="SFI62613.1"/>
    </source>
</evidence>
<feature type="domain" description="RCK N-terminal" evidence="3">
    <location>
        <begin position="111"/>
        <end position="196"/>
    </location>
</feature>
<keyword evidence="1" id="KW-0812">Transmembrane</keyword>
<dbReference type="RefSeq" id="WP_093886250.1">
    <property type="nucleotide sequence ID" value="NZ_FOQY01000004.1"/>
</dbReference>
<dbReference type="AlphaFoldDB" id="A0A1I3JQV8"/>
<keyword evidence="5" id="KW-1185">Reference proteome</keyword>
<dbReference type="Pfam" id="PF02026">
    <property type="entry name" value="RyR"/>
    <property type="match status" value="1"/>
</dbReference>
<dbReference type="Proteomes" id="UP000199111">
    <property type="component" value="Unassembled WGS sequence"/>
</dbReference>
<accession>A0A1I3JQV8</accession>
<dbReference type="InterPro" id="IPR003148">
    <property type="entry name" value="RCK_N"/>
</dbReference>
<dbReference type="InterPro" id="IPR036291">
    <property type="entry name" value="NAD(P)-bd_dom_sf"/>
</dbReference>
<protein>
    <submittedName>
        <fullName evidence="4">TrkA-N domain-containing protein</fullName>
    </submittedName>
</protein>
<name>A0A1I3JQV8_9ACTN</name>
<dbReference type="EMBL" id="FOQY01000004">
    <property type="protein sequence ID" value="SFI62613.1"/>
    <property type="molecule type" value="Genomic_DNA"/>
</dbReference>
<feature type="domain" description="Ryanodine receptor Ryr" evidence="2">
    <location>
        <begin position="489"/>
        <end position="559"/>
    </location>
</feature>
<sequence length="573" mass="63391">MKTPFAAFRLRIAFIFLAVAAFVLGYVGMRTYLVSRPEFARSPLDIVYYDLQLFVLDPTPFDGMTPLPWTLELARFIAPAVTIYALIEAARLMLTAEIRRIRAREARRHAVICGEGPMARGLVEKLRAAGRDVVVVTSTPVTVLDDPRVLQVVGDARTPAVLKAAGVGRAEVLYACEQDSSTNTGIALAAHRVRRSAAGPLAAYVLISDPDLCAALRARRLGVVDPPGLRLDFFNLDELAARVLLDRDPIDECLPVTLVGLDGFGSALLVGLARRWRLRSPQSQPRLPVTVIDADADAALSVIRRRCEFIDSVLDLTTVHPRLLDSGEHTPADVPQRVYVCYRDEDLALKTALTTLRLWTRSPRSLVIRVERQGMFDQAFQGVSLLEDLAGLLRVFAVTEEAGDPRLIAEDLIEQLARTIHENYVYDCLTSGESPETNDSLVAWPKLPEGLKRANRGQAQDIGRKLKAVGAVLASRVDPGIGFAFTEAEIERLAAMEHRRWMDERAAEGWTHGPSRDTVRKLHPDMEDWARLHESAKEKDRNVIRHLPAVLAMAGFQIVRLEGAAPEVPRSPL</sequence>
<evidence type="ECO:0000259" key="2">
    <source>
        <dbReference type="Pfam" id="PF02026"/>
    </source>
</evidence>
<organism evidence="4 5">
    <name type="scientific">Streptosporangium canum</name>
    <dbReference type="NCBI Taxonomy" id="324952"/>
    <lineage>
        <taxon>Bacteria</taxon>
        <taxon>Bacillati</taxon>
        <taxon>Actinomycetota</taxon>
        <taxon>Actinomycetes</taxon>
        <taxon>Streptosporangiales</taxon>
        <taxon>Streptosporangiaceae</taxon>
        <taxon>Streptosporangium</taxon>
    </lineage>
</organism>
<evidence type="ECO:0000259" key="3">
    <source>
        <dbReference type="Pfam" id="PF02254"/>
    </source>
</evidence>
<keyword evidence="1" id="KW-0472">Membrane</keyword>
<dbReference type="Gene3D" id="3.40.50.720">
    <property type="entry name" value="NAD(P)-binding Rossmann-like Domain"/>
    <property type="match status" value="1"/>
</dbReference>
<dbReference type="Pfam" id="PF02254">
    <property type="entry name" value="TrkA_N"/>
    <property type="match status" value="1"/>
</dbReference>
<proteinExistence type="predicted"/>
<feature type="transmembrane region" description="Helical" evidence="1">
    <location>
        <begin position="12"/>
        <end position="33"/>
    </location>
</feature>
<dbReference type="InterPro" id="IPR003032">
    <property type="entry name" value="Ryanodine_rcpt"/>
</dbReference>
<dbReference type="Gene3D" id="6.20.350.10">
    <property type="match status" value="1"/>
</dbReference>
<dbReference type="GO" id="GO:0006813">
    <property type="term" value="P:potassium ion transport"/>
    <property type="evidence" value="ECO:0007669"/>
    <property type="project" value="InterPro"/>
</dbReference>
<keyword evidence="1" id="KW-1133">Transmembrane helix</keyword>
<gene>
    <name evidence="4" type="ORF">SAMN05216275_104102</name>
</gene>
<evidence type="ECO:0000313" key="5">
    <source>
        <dbReference type="Proteomes" id="UP000199111"/>
    </source>
</evidence>
<reference evidence="5" key="1">
    <citation type="submission" date="2016-10" db="EMBL/GenBank/DDBJ databases">
        <authorList>
            <person name="Varghese N."/>
            <person name="Submissions S."/>
        </authorList>
    </citation>
    <scope>NUCLEOTIDE SEQUENCE [LARGE SCALE GENOMIC DNA]</scope>
    <source>
        <strain evidence="5">CGMCC 4.2126</strain>
    </source>
</reference>
<evidence type="ECO:0000256" key="1">
    <source>
        <dbReference type="SAM" id="Phobius"/>
    </source>
</evidence>
<dbReference type="PANTHER" id="PTHR43833">
    <property type="entry name" value="POTASSIUM CHANNEL PROTEIN 2-RELATED-RELATED"/>
    <property type="match status" value="1"/>
</dbReference>
<dbReference type="InterPro" id="IPR050721">
    <property type="entry name" value="Trk_Ktr_HKT_K-transport"/>
</dbReference>
<dbReference type="GeneID" id="96297288"/>